<dbReference type="Proteomes" id="UP000218811">
    <property type="component" value="Unassembled WGS sequence"/>
</dbReference>
<name>A0A2H3K646_WOLCO</name>
<protein>
    <submittedName>
        <fullName evidence="1">Uncharacterized protein</fullName>
    </submittedName>
</protein>
<keyword evidence="2" id="KW-1185">Reference proteome</keyword>
<organism evidence="1 2">
    <name type="scientific">Wolfiporia cocos (strain MD-104)</name>
    <name type="common">Brown rot fungus</name>
    <dbReference type="NCBI Taxonomy" id="742152"/>
    <lineage>
        <taxon>Eukaryota</taxon>
        <taxon>Fungi</taxon>
        <taxon>Dikarya</taxon>
        <taxon>Basidiomycota</taxon>
        <taxon>Agaricomycotina</taxon>
        <taxon>Agaricomycetes</taxon>
        <taxon>Polyporales</taxon>
        <taxon>Phaeolaceae</taxon>
        <taxon>Wolfiporia</taxon>
    </lineage>
</organism>
<reference evidence="1 2" key="1">
    <citation type="journal article" date="2012" name="Science">
        <title>The Paleozoic origin of enzymatic lignin decomposition reconstructed from 31 fungal genomes.</title>
        <authorList>
            <person name="Floudas D."/>
            <person name="Binder M."/>
            <person name="Riley R."/>
            <person name="Barry K."/>
            <person name="Blanchette R.A."/>
            <person name="Henrissat B."/>
            <person name="Martinez A.T."/>
            <person name="Otillar R."/>
            <person name="Spatafora J.W."/>
            <person name="Yadav J.S."/>
            <person name="Aerts A."/>
            <person name="Benoit I."/>
            <person name="Boyd A."/>
            <person name="Carlson A."/>
            <person name="Copeland A."/>
            <person name="Coutinho P.M."/>
            <person name="de Vries R.P."/>
            <person name="Ferreira P."/>
            <person name="Findley K."/>
            <person name="Foster B."/>
            <person name="Gaskell J."/>
            <person name="Glotzer D."/>
            <person name="Gorecki P."/>
            <person name="Heitman J."/>
            <person name="Hesse C."/>
            <person name="Hori C."/>
            <person name="Igarashi K."/>
            <person name="Jurgens J.A."/>
            <person name="Kallen N."/>
            <person name="Kersten P."/>
            <person name="Kohler A."/>
            <person name="Kuees U."/>
            <person name="Kumar T.K.A."/>
            <person name="Kuo A."/>
            <person name="LaButti K."/>
            <person name="Larrondo L.F."/>
            <person name="Lindquist E."/>
            <person name="Ling A."/>
            <person name="Lombard V."/>
            <person name="Lucas S."/>
            <person name="Lundell T."/>
            <person name="Martin R."/>
            <person name="McLaughlin D.J."/>
            <person name="Morgenstern I."/>
            <person name="Morin E."/>
            <person name="Murat C."/>
            <person name="Nagy L.G."/>
            <person name="Nolan M."/>
            <person name="Ohm R.A."/>
            <person name="Patyshakuliyeva A."/>
            <person name="Rokas A."/>
            <person name="Ruiz-Duenas F.J."/>
            <person name="Sabat G."/>
            <person name="Salamov A."/>
            <person name="Samejima M."/>
            <person name="Schmutz J."/>
            <person name="Slot J.C."/>
            <person name="St John F."/>
            <person name="Stenlid J."/>
            <person name="Sun H."/>
            <person name="Sun S."/>
            <person name="Syed K."/>
            <person name="Tsang A."/>
            <person name="Wiebenga A."/>
            <person name="Young D."/>
            <person name="Pisabarro A."/>
            <person name="Eastwood D.C."/>
            <person name="Martin F."/>
            <person name="Cullen D."/>
            <person name="Grigoriev I.V."/>
            <person name="Hibbett D.S."/>
        </authorList>
    </citation>
    <scope>NUCLEOTIDE SEQUENCE [LARGE SCALE GENOMIC DNA]</scope>
    <source>
        <strain evidence="1 2">MD-104</strain>
    </source>
</reference>
<evidence type="ECO:0000313" key="1">
    <source>
        <dbReference type="EMBL" id="PCH43907.1"/>
    </source>
</evidence>
<proteinExistence type="predicted"/>
<accession>A0A2H3K646</accession>
<evidence type="ECO:0000313" key="2">
    <source>
        <dbReference type="Proteomes" id="UP000218811"/>
    </source>
</evidence>
<dbReference type="EMBL" id="KB468146">
    <property type="protein sequence ID" value="PCH43907.1"/>
    <property type="molecule type" value="Genomic_DNA"/>
</dbReference>
<dbReference type="AlphaFoldDB" id="A0A2H3K646"/>
<sequence>MGRGGHEAGADSSSRRLRSGCRVTAGASPRVIERARYGSRTMICGDSHSLNRQSNRRAVGLIGRGDARWILRISACNRDFTRGALAALLEVTDMAQALCPDTHLETPMLLLAPALVSGSRAARGA</sequence>
<gene>
    <name evidence="1" type="ORF">WOLCODRAFT_153959</name>
</gene>